<gene>
    <name evidence="1" type="ORF">BV25DRAFT_1917026</name>
</gene>
<protein>
    <submittedName>
        <fullName evidence="1">Uncharacterized protein</fullName>
    </submittedName>
</protein>
<proteinExistence type="predicted"/>
<keyword evidence="2" id="KW-1185">Reference proteome</keyword>
<evidence type="ECO:0000313" key="1">
    <source>
        <dbReference type="EMBL" id="KAI0061361.1"/>
    </source>
</evidence>
<evidence type="ECO:0000313" key="2">
    <source>
        <dbReference type="Proteomes" id="UP000814140"/>
    </source>
</evidence>
<dbReference type="EMBL" id="MU277213">
    <property type="protein sequence ID" value="KAI0061361.1"/>
    <property type="molecule type" value="Genomic_DNA"/>
</dbReference>
<accession>A0ACB8SZR2</accession>
<name>A0ACB8SZR2_9AGAM</name>
<sequence>MFSSAKAPRNTFRSRALTAVALRTLPTLFEASETDDLPPRDHPPSEANDASHPTGRPTFPLQPPTMGGEPGIHDSPSNVPPRIHANLSPTATSMLPSMEALFELPQILLTEQSARELLALSRAVLDETRTCLRRAELVDWQTQLQKQLWGDEHVAAAAALKEARDAANTLLNMIVSSGHGRILKEPRMIEIVAQLNRATAHQRRVERSRALHS</sequence>
<organism evidence="1 2">
    <name type="scientific">Artomyces pyxidatus</name>
    <dbReference type="NCBI Taxonomy" id="48021"/>
    <lineage>
        <taxon>Eukaryota</taxon>
        <taxon>Fungi</taxon>
        <taxon>Dikarya</taxon>
        <taxon>Basidiomycota</taxon>
        <taxon>Agaricomycotina</taxon>
        <taxon>Agaricomycetes</taxon>
        <taxon>Russulales</taxon>
        <taxon>Auriscalpiaceae</taxon>
        <taxon>Artomyces</taxon>
    </lineage>
</organism>
<reference evidence="1" key="2">
    <citation type="journal article" date="2022" name="New Phytol.">
        <title>Evolutionary transition to the ectomycorrhizal habit in the genomes of a hyperdiverse lineage of mushroom-forming fungi.</title>
        <authorList>
            <person name="Looney B."/>
            <person name="Miyauchi S."/>
            <person name="Morin E."/>
            <person name="Drula E."/>
            <person name="Courty P.E."/>
            <person name="Kohler A."/>
            <person name="Kuo A."/>
            <person name="LaButti K."/>
            <person name="Pangilinan J."/>
            <person name="Lipzen A."/>
            <person name="Riley R."/>
            <person name="Andreopoulos W."/>
            <person name="He G."/>
            <person name="Johnson J."/>
            <person name="Nolan M."/>
            <person name="Tritt A."/>
            <person name="Barry K.W."/>
            <person name="Grigoriev I.V."/>
            <person name="Nagy L.G."/>
            <person name="Hibbett D."/>
            <person name="Henrissat B."/>
            <person name="Matheny P.B."/>
            <person name="Labbe J."/>
            <person name="Martin F.M."/>
        </authorList>
    </citation>
    <scope>NUCLEOTIDE SEQUENCE</scope>
    <source>
        <strain evidence="1">HHB10654</strain>
    </source>
</reference>
<dbReference type="Proteomes" id="UP000814140">
    <property type="component" value="Unassembled WGS sequence"/>
</dbReference>
<reference evidence="1" key="1">
    <citation type="submission" date="2021-03" db="EMBL/GenBank/DDBJ databases">
        <authorList>
            <consortium name="DOE Joint Genome Institute"/>
            <person name="Ahrendt S."/>
            <person name="Looney B.P."/>
            <person name="Miyauchi S."/>
            <person name="Morin E."/>
            <person name="Drula E."/>
            <person name="Courty P.E."/>
            <person name="Chicoki N."/>
            <person name="Fauchery L."/>
            <person name="Kohler A."/>
            <person name="Kuo A."/>
            <person name="Labutti K."/>
            <person name="Pangilinan J."/>
            <person name="Lipzen A."/>
            <person name="Riley R."/>
            <person name="Andreopoulos W."/>
            <person name="He G."/>
            <person name="Johnson J."/>
            <person name="Barry K.W."/>
            <person name="Grigoriev I.V."/>
            <person name="Nagy L."/>
            <person name="Hibbett D."/>
            <person name="Henrissat B."/>
            <person name="Matheny P.B."/>
            <person name="Labbe J."/>
            <person name="Martin F."/>
        </authorList>
    </citation>
    <scope>NUCLEOTIDE SEQUENCE</scope>
    <source>
        <strain evidence="1">HHB10654</strain>
    </source>
</reference>
<comment type="caution">
    <text evidence="1">The sequence shown here is derived from an EMBL/GenBank/DDBJ whole genome shotgun (WGS) entry which is preliminary data.</text>
</comment>